<keyword evidence="4" id="KW-1185">Reference proteome</keyword>
<organism evidence="3 4">
    <name type="scientific">Roseomonas haemaphysalidis</name>
    <dbReference type="NCBI Taxonomy" id="2768162"/>
    <lineage>
        <taxon>Bacteria</taxon>
        <taxon>Pseudomonadati</taxon>
        <taxon>Pseudomonadota</taxon>
        <taxon>Alphaproteobacteria</taxon>
        <taxon>Acetobacterales</taxon>
        <taxon>Roseomonadaceae</taxon>
        <taxon>Roseomonas</taxon>
    </lineage>
</organism>
<comment type="caution">
    <text evidence="3">The sequence shown here is derived from an EMBL/GenBank/DDBJ whole genome shotgun (WGS) entry which is preliminary data.</text>
</comment>
<dbReference type="Gene3D" id="3.40.190.10">
    <property type="entry name" value="Periplasmic binding protein-like II"/>
    <property type="match status" value="1"/>
</dbReference>
<dbReference type="RefSeq" id="WP_207415157.1">
    <property type="nucleotide sequence ID" value="NZ_CP061179.1"/>
</dbReference>
<evidence type="ECO:0000256" key="1">
    <source>
        <dbReference type="ARBA" id="ARBA00006987"/>
    </source>
</evidence>
<dbReference type="CDD" id="cd07012">
    <property type="entry name" value="PBP2_Bug_TTT"/>
    <property type="match status" value="1"/>
</dbReference>
<keyword evidence="2" id="KW-0732">Signal</keyword>
<dbReference type="EMBL" id="JACTNG010000001">
    <property type="protein sequence ID" value="MBO1077750.1"/>
    <property type="molecule type" value="Genomic_DNA"/>
</dbReference>
<dbReference type="Proteomes" id="UP001518989">
    <property type="component" value="Unassembled WGS sequence"/>
</dbReference>
<dbReference type="InterPro" id="IPR005064">
    <property type="entry name" value="BUG"/>
</dbReference>
<dbReference type="InterPro" id="IPR042100">
    <property type="entry name" value="Bug_dom1"/>
</dbReference>
<gene>
    <name evidence="3" type="ORF">IAI61_01810</name>
</gene>
<evidence type="ECO:0000313" key="4">
    <source>
        <dbReference type="Proteomes" id="UP001518989"/>
    </source>
</evidence>
<evidence type="ECO:0000256" key="2">
    <source>
        <dbReference type="SAM" id="SignalP"/>
    </source>
</evidence>
<dbReference type="PANTHER" id="PTHR42928">
    <property type="entry name" value="TRICARBOXYLATE-BINDING PROTEIN"/>
    <property type="match status" value="1"/>
</dbReference>
<feature type="chain" id="PRO_5045677626" evidence="2">
    <location>
        <begin position="20"/>
        <end position="320"/>
    </location>
</feature>
<feature type="signal peptide" evidence="2">
    <location>
        <begin position="1"/>
        <end position="19"/>
    </location>
</feature>
<dbReference type="PIRSF" id="PIRSF017082">
    <property type="entry name" value="YflP"/>
    <property type="match status" value="1"/>
</dbReference>
<dbReference type="Gene3D" id="3.40.190.150">
    <property type="entry name" value="Bordetella uptake gene, domain 1"/>
    <property type="match status" value="1"/>
</dbReference>
<comment type="similarity">
    <text evidence="1">Belongs to the UPF0065 (bug) family.</text>
</comment>
<dbReference type="PANTHER" id="PTHR42928:SF5">
    <property type="entry name" value="BLR1237 PROTEIN"/>
    <property type="match status" value="1"/>
</dbReference>
<sequence length="320" mass="33818">MHRRSLLALASLLPTPAIAQSGRWQPNAPIRYVVPFPPGSAVDLVGRLTAEATGPLLGQNIIVENRPGAGTLVAVQAVKTMPPDGQTLLMVANSFTINQTLHRPQPYDASADFDPLALLVGTPHVLVCHPSVASDFAAFLAKAKMPGAGLSFGSNGQGTSQHMGLEHLKVLAGLNAEHVPYRGVPPMLTDLITGRVHYTFANLPDILQAVRDQRLVALGIVAATPHRLLPDVPTLASLGLPQLVNDTFYGVVMPAGASGEVRTILASALLEGIGQSSVRERMDTAGLDIMAQGGDALAVRIRRDTEIYASVIRDANLKPE</sequence>
<evidence type="ECO:0000313" key="3">
    <source>
        <dbReference type="EMBL" id="MBO1077750.1"/>
    </source>
</evidence>
<dbReference type="SUPFAM" id="SSF53850">
    <property type="entry name" value="Periplasmic binding protein-like II"/>
    <property type="match status" value="1"/>
</dbReference>
<protein>
    <submittedName>
        <fullName evidence="3">Tripartite tricarboxylate transporter substrate binding protein</fullName>
    </submittedName>
</protein>
<reference evidence="3 4" key="1">
    <citation type="submission" date="2020-09" db="EMBL/GenBank/DDBJ databases">
        <title>Roseomonas.</title>
        <authorList>
            <person name="Zhu W."/>
        </authorList>
    </citation>
    <scope>NUCLEOTIDE SEQUENCE [LARGE SCALE GENOMIC DNA]</scope>
    <source>
        <strain evidence="3 4">573</strain>
    </source>
</reference>
<proteinExistence type="inferred from homology"/>
<dbReference type="Pfam" id="PF03401">
    <property type="entry name" value="TctC"/>
    <property type="match status" value="1"/>
</dbReference>
<accession>A0ABS3KLC1</accession>
<name>A0ABS3KLC1_9PROT</name>